<feature type="region of interest" description="Disordered" evidence="1">
    <location>
        <begin position="126"/>
        <end position="181"/>
    </location>
</feature>
<feature type="compositionally biased region" description="Polar residues" evidence="1">
    <location>
        <begin position="70"/>
        <end position="93"/>
    </location>
</feature>
<protein>
    <recommendedName>
        <fullName evidence="5">SH3b domain-containing protein</fullName>
    </recommendedName>
</protein>
<feature type="compositionally biased region" description="Basic and acidic residues" evidence="1">
    <location>
        <begin position="126"/>
        <end position="147"/>
    </location>
</feature>
<organism evidence="3 4">
    <name type="scientific">Grylomicrobium aquisgranensis</name>
    <dbReference type="NCBI Taxonomy" id="2926318"/>
    <lineage>
        <taxon>Bacteria</taxon>
        <taxon>Bacillati</taxon>
        <taxon>Bacillota</taxon>
        <taxon>Erysipelotrichia</taxon>
        <taxon>Erysipelotrichales</taxon>
        <taxon>Erysipelotrichaceae</taxon>
        <taxon>Grylomicrobium</taxon>
    </lineage>
</organism>
<evidence type="ECO:0000256" key="2">
    <source>
        <dbReference type="SAM" id="Phobius"/>
    </source>
</evidence>
<dbReference type="Proteomes" id="UP001286174">
    <property type="component" value="Unassembled WGS sequence"/>
</dbReference>
<gene>
    <name evidence="3" type="ORF">MOZ60_06210</name>
</gene>
<accession>A0AB35U8G6</accession>
<evidence type="ECO:0000256" key="1">
    <source>
        <dbReference type="SAM" id="MobiDB-lite"/>
    </source>
</evidence>
<keyword evidence="2" id="KW-0472">Membrane</keyword>
<dbReference type="RefSeq" id="WP_370596011.1">
    <property type="nucleotide sequence ID" value="NZ_JALBUR010000012.1"/>
</dbReference>
<reference evidence="3 4" key="1">
    <citation type="submission" date="2022-03" db="EMBL/GenBank/DDBJ databases">
        <title>Novel taxa within the pig intestine.</title>
        <authorList>
            <person name="Wylensek D."/>
            <person name="Bishof K."/>
            <person name="Afrizal A."/>
            <person name="Clavel T."/>
        </authorList>
    </citation>
    <scope>NUCLEOTIDE SEQUENCE [LARGE SCALE GENOMIC DNA]</scope>
    <source>
        <strain evidence="3 4">CLA-KB-P133</strain>
    </source>
</reference>
<feature type="compositionally biased region" description="Basic and acidic residues" evidence="1">
    <location>
        <begin position="57"/>
        <end position="69"/>
    </location>
</feature>
<feature type="region of interest" description="Disordered" evidence="1">
    <location>
        <begin position="39"/>
        <end position="113"/>
    </location>
</feature>
<proteinExistence type="predicted"/>
<evidence type="ECO:0000313" key="4">
    <source>
        <dbReference type="Proteomes" id="UP001286174"/>
    </source>
</evidence>
<keyword evidence="2" id="KW-0812">Transmembrane</keyword>
<feature type="compositionally biased region" description="Acidic residues" evidence="1">
    <location>
        <begin position="149"/>
        <end position="158"/>
    </location>
</feature>
<evidence type="ECO:0000313" key="3">
    <source>
        <dbReference type="EMBL" id="MDX8419684.1"/>
    </source>
</evidence>
<sequence length="333" mass="37249">MTSNGKRICKNCGFEVPADMKQCPHCGWLLDDEDDFVLPSLDEDQSAQKKQTVQFHQRVERDETYERPSQHASRSYPQNNSYDDYYGQYQQTSHRPKPRHAEPGAFTDLDVKDLPIQETAEMKKLEQEEAIETKQYDPSREQRRSLEDTLFDPDEHEEETERKTAPKSRQEPETHHRNNKKHHSVLPAILLFIVLTLALLAGGIYLVDHFTGGSIVSDLKGRLTNKTAAVTAAPKETVEATAAPTVTPAPTPAPTAAATANAHEGYVGHLKVTADAVRIRDSASLSGNEVGSATTGQEYEVIATAQADGYTWYQIGENQWMPSDGTWAEYTQY</sequence>
<name>A0AB35U8G6_9FIRM</name>
<keyword evidence="2" id="KW-1133">Transmembrane helix</keyword>
<feature type="transmembrane region" description="Helical" evidence="2">
    <location>
        <begin position="185"/>
        <end position="207"/>
    </location>
</feature>
<dbReference type="EMBL" id="JALBUR010000012">
    <property type="protein sequence ID" value="MDX8419684.1"/>
    <property type="molecule type" value="Genomic_DNA"/>
</dbReference>
<dbReference type="Gene3D" id="2.30.30.40">
    <property type="entry name" value="SH3 Domains"/>
    <property type="match status" value="1"/>
</dbReference>
<feature type="compositionally biased region" description="Basic and acidic residues" evidence="1">
    <location>
        <begin position="159"/>
        <end position="176"/>
    </location>
</feature>
<evidence type="ECO:0008006" key="5">
    <source>
        <dbReference type="Google" id="ProtNLM"/>
    </source>
</evidence>
<comment type="caution">
    <text evidence="3">The sequence shown here is derived from an EMBL/GenBank/DDBJ whole genome shotgun (WGS) entry which is preliminary data.</text>
</comment>
<dbReference type="AlphaFoldDB" id="A0AB35U8G6"/>
<keyword evidence="4" id="KW-1185">Reference proteome</keyword>